<evidence type="ECO:0000256" key="2">
    <source>
        <dbReference type="ARBA" id="ARBA00022980"/>
    </source>
</evidence>
<dbReference type="PANTHER" id="PTHR11524:SF13">
    <property type="entry name" value="RIBOSOMAL PROTEIN UL30-LIKE"/>
    <property type="match status" value="1"/>
</dbReference>
<dbReference type="SUPFAM" id="SSF55129">
    <property type="entry name" value="Ribosomal protein L30p/L7e"/>
    <property type="match status" value="1"/>
</dbReference>
<dbReference type="Gene3D" id="3.30.1390.20">
    <property type="entry name" value="Ribosomal protein L30, ferredoxin-like fold domain"/>
    <property type="match status" value="1"/>
</dbReference>
<dbReference type="Pfam" id="PF08079">
    <property type="entry name" value="Ribosomal_L30_N"/>
    <property type="match status" value="1"/>
</dbReference>
<proteinExistence type="inferred from homology"/>
<dbReference type="FunFam" id="3.30.1390.20:FF:000004">
    <property type="entry name" value="60S ribosomal protein L7"/>
    <property type="match status" value="1"/>
</dbReference>
<evidence type="ECO:0000259" key="5">
    <source>
        <dbReference type="Pfam" id="PF00327"/>
    </source>
</evidence>
<dbReference type="InterPro" id="IPR035808">
    <property type="entry name" value="Ribosomal_uL30_euk_arc"/>
</dbReference>
<dbReference type="PANTHER" id="PTHR11524">
    <property type="entry name" value="60S RIBOSOMAL PROTEIN L7"/>
    <property type="match status" value="1"/>
</dbReference>
<dbReference type="Pfam" id="PF00327">
    <property type="entry name" value="Ribosomal_L30"/>
    <property type="match status" value="1"/>
</dbReference>
<reference evidence="7" key="3">
    <citation type="submission" date="2025-09" db="UniProtKB">
        <authorList>
            <consortium name="Ensembl"/>
        </authorList>
    </citation>
    <scope>IDENTIFICATION</scope>
    <source>
        <strain evidence="7">Thoroughbred</strain>
    </source>
</reference>
<accession>A0A9L0RAB6</accession>
<dbReference type="AlphaFoldDB" id="A0A9L0RAB6"/>
<name>A0A9L0RAB6_HORSE</name>
<keyword evidence="3" id="KW-0687">Ribonucleoprotein</keyword>
<evidence type="ECO:0000256" key="1">
    <source>
        <dbReference type="ARBA" id="ARBA00007594"/>
    </source>
</evidence>
<feature type="domain" description="Large ribosomal subunit protein uL30 N-terminal eukaryotes" evidence="6">
    <location>
        <begin position="96"/>
        <end position="167"/>
    </location>
</feature>
<dbReference type="GO" id="GO:0005840">
    <property type="term" value="C:ribosome"/>
    <property type="evidence" value="ECO:0007669"/>
    <property type="project" value="UniProtKB-KW"/>
</dbReference>
<dbReference type="NCBIfam" id="TIGR01310">
    <property type="entry name" value="uL30_euk"/>
    <property type="match status" value="1"/>
</dbReference>
<dbReference type="GO" id="GO:0003723">
    <property type="term" value="F:RNA binding"/>
    <property type="evidence" value="ECO:0007669"/>
    <property type="project" value="InterPro"/>
</dbReference>
<dbReference type="PROSITE" id="PS00634">
    <property type="entry name" value="RIBOSOMAL_L30"/>
    <property type="match status" value="1"/>
</dbReference>
<dbReference type="InterPro" id="IPR005998">
    <property type="entry name" value="Ribosomal_uL30_euk"/>
</dbReference>
<feature type="domain" description="Large ribosomal subunit protein uL30-like ferredoxin-like fold" evidence="5">
    <location>
        <begin position="172"/>
        <end position="222"/>
    </location>
</feature>
<sequence length="330" mass="38413">MKQPLQYSQRFGKMCTCDCLDFANRNGCFSQKKRACTRAWPLKMLVKARRSLGKNHLCEGQGKQYNGLGRKCLWQQNLETGPRTSSNRQRKKIPLVPENLLKKRKAYQALKATQAKQALLEKRKQKKGKELKFKRLEWFLHDSWRQKRDRVRLRRLEVKPHALEVPDEHSLAFVVRIQRINGVSLLVQSTIAKLRLKKIFSGVFVRVTPHTMKMLRTVEPYVTWGFPNLKSVRELILKRGQARVKNKTIPLTDNTVIEEHLGKFGVICLEDLIHEIAFPGKHFQMISGFLRPFQLSVARHATKNRVGFLKEVGSPGYRGERINQLIRQLN</sequence>
<evidence type="ECO:0000256" key="4">
    <source>
        <dbReference type="ARBA" id="ARBA00040575"/>
    </source>
</evidence>
<reference evidence="7 8" key="1">
    <citation type="journal article" date="2009" name="Science">
        <title>Genome sequence, comparative analysis, and population genetics of the domestic horse.</title>
        <authorList>
            <consortium name="Broad Institute Genome Sequencing Platform"/>
            <consortium name="Broad Institute Whole Genome Assembly Team"/>
            <person name="Wade C.M."/>
            <person name="Giulotto E."/>
            <person name="Sigurdsson S."/>
            <person name="Zoli M."/>
            <person name="Gnerre S."/>
            <person name="Imsland F."/>
            <person name="Lear T.L."/>
            <person name="Adelson D.L."/>
            <person name="Bailey E."/>
            <person name="Bellone R.R."/>
            <person name="Bloecker H."/>
            <person name="Distl O."/>
            <person name="Edgar R.C."/>
            <person name="Garber M."/>
            <person name="Leeb T."/>
            <person name="Mauceli E."/>
            <person name="MacLeod J.N."/>
            <person name="Penedo M.C.T."/>
            <person name="Raison J.M."/>
            <person name="Sharpe T."/>
            <person name="Vogel J."/>
            <person name="Andersson L."/>
            <person name="Antczak D.F."/>
            <person name="Biagi T."/>
            <person name="Binns M.M."/>
            <person name="Chowdhary B.P."/>
            <person name="Coleman S.J."/>
            <person name="Della Valle G."/>
            <person name="Fryc S."/>
            <person name="Guerin G."/>
            <person name="Hasegawa T."/>
            <person name="Hill E.W."/>
            <person name="Jurka J."/>
            <person name="Kiialainen A."/>
            <person name="Lindgren G."/>
            <person name="Liu J."/>
            <person name="Magnani E."/>
            <person name="Mickelson J.R."/>
            <person name="Murray J."/>
            <person name="Nergadze S.G."/>
            <person name="Onofrio R."/>
            <person name="Pedroni S."/>
            <person name="Piras M.F."/>
            <person name="Raudsepp T."/>
            <person name="Rocchi M."/>
            <person name="Roeed K.H."/>
            <person name="Ryder O.A."/>
            <person name="Searle S."/>
            <person name="Skow L."/>
            <person name="Swinburne J.E."/>
            <person name="Syvaenen A.C."/>
            <person name="Tozaki T."/>
            <person name="Valberg S.J."/>
            <person name="Vaudin M."/>
            <person name="White J.R."/>
            <person name="Zody M.C."/>
            <person name="Lander E.S."/>
            <person name="Lindblad-Toh K."/>
        </authorList>
    </citation>
    <scope>NUCLEOTIDE SEQUENCE [LARGE SCALE GENOMIC DNA]</scope>
    <source>
        <strain evidence="7 8">Thoroughbred</strain>
    </source>
</reference>
<keyword evidence="2" id="KW-0689">Ribosomal protein</keyword>
<dbReference type="Gene3D" id="1.10.15.30">
    <property type="match status" value="1"/>
</dbReference>
<dbReference type="InterPro" id="IPR018038">
    <property type="entry name" value="Ribosomal_uL30_CS"/>
</dbReference>
<evidence type="ECO:0000313" key="8">
    <source>
        <dbReference type="Proteomes" id="UP000002281"/>
    </source>
</evidence>
<evidence type="ECO:0000313" key="7">
    <source>
        <dbReference type="Ensembl" id="ENSECAP00000058712.1"/>
    </source>
</evidence>
<organism evidence="7 8">
    <name type="scientific">Equus caballus</name>
    <name type="common">Horse</name>
    <dbReference type="NCBI Taxonomy" id="9796"/>
    <lineage>
        <taxon>Eukaryota</taxon>
        <taxon>Metazoa</taxon>
        <taxon>Chordata</taxon>
        <taxon>Craniata</taxon>
        <taxon>Vertebrata</taxon>
        <taxon>Euteleostomi</taxon>
        <taxon>Mammalia</taxon>
        <taxon>Eutheria</taxon>
        <taxon>Laurasiatheria</taxon>
        <taxon>Perissodactyla</taxon>
        <taxon>Equidae</taxon>
        <taxon>Equus</taxon>
    </lineage>
</organism>
<dbReference type="GeneTree" id="ENSGT00950000182878"/>
<protein>
    <recommendedName>
        <fullName evidence="4">Large ribosomal subunit protein uL30</fullName>
    </recommendedName>
</protein>
<comment type="similarity">
    <text evidence="1">Belongs to the universal ribosomal protein uL30 family.</text>
</comment>
<dbReference type="CDD" id="cd01657">
    <property type="entry name" value="Ribosomal_L7_archeal_euk"/>
    <property type="match status" value="1"/>
</dbReference>
<keyword evidence="8" id="KW-1185">Reference proteome</keyword>
<dbReference type="Proteomes" id="UP000002281">
    <property type="component" value="Chromosome 20"/>
</dbReference>
<dbReference type="FunFam" id="1.10.15.30:FF:000001">
    <property type="entry name" value="60S ribosomal protein L7"/>
    <property type="match status" value="1"/>
</dbReference>
<dbReference type="InterPro" id="IPR039699">
    <property type="entry name" value="Ribosomal_uL30"/>
</dbReference>
<evidence type="ECO:0000256" key="3">
    <source>
        <dbReference type="ARBA" id="ARBA00023274"/>
    </source>
</evidence>
<dbReference type="InterPro" id="IPR012988">
    <property type="entry name" value="Ribosomal_uL30_N_euk"/>
</dbReference>
<dbReference type="GO" id="GO:1990904">
    <property type="term" value="C:ribonucleoprotein complex"/>
    <property type="evidence" value="ECO:0007669"/>
    <property type="project" value="UniProtKB-KW"/>
</dbReference>
<reference evidence="7" key="2">
    <citation type="submission" date="2025-08" db="UniProtKB">
        <authorList>
            <consortium name="Ensembl"/>
        </authorList>
    </citation>
    <scope>IDENTIFICATION</scope>
    <source>
        <strain evidence="7">Thoroughbred</strain>
    </source>
</reference>
<dbReference type="InterPro" id="IPR016082">
    <property type="entry name" value="Ribosomal_uL30_ferredoxin-like"/>
</dbReference>
<gene>
    <name evidence="7" type="primary">RPL7L1</name>
</gene>
<dbReference type="InterPro" id="IPR036919">
    <property type="entry name" value="Ribo_uL30_ferredoxin-like_sf"/>
</dbReference>
<evidence type="ECO:0000259" key="6">
    <source>
        <dbReference type="Pfam" id="PF08079"/>
    </source>
</evidence>
<dbReference type="Ensembl" id="ENSECAT00000112344.1">
    <property type="protein sequence ID" value="ENSECAP00000058712.1"/>
    <property type="gene ID" value="ENSECAG00000003113.4"/>
</dbReference>